<dbReference type="Proteomes" id="UP000193240">
    <property type="component" value="Unassembled WGS sequence"/>
</dbReference>
<name>A0A1Y2MF89_EPING</name>
<evidence type="ECO:0000313" key="2">
    <source>
        <dbReference type="Proteomes" id="UP000193240"/>
    </source>
</evidence>
<keyword evidence="2" id="KW-1185">Reference proteome</keyword>
<dbReference type="AlphaFoldDB" id="A0A1Y2MF89"/>
<reference evidence="1 2" key="1">
    <citation type="journal article" date="2017" name="Genome Announc.">
        <title>Genome sequence of the saprophytic ascomycete Epicoccum nigrum ICMP 19927 strain isolated from New Zealand.</title>
        <authorList>
            <person name="Fokin M."/>
            <person name="Fleetwood D."/>
            <person name="Weir B.S."/>
            <person name="Villas-Boas S.G."/>
        </authorList>
    </citation>
    <scope>NUCLEOTIDE SEQUENCE [LARGE SCALE GENOMIC DNA]</scope>
    <source>
        <strain evidence="1 2">ICMP 19927</strain>
    </source>
</reference>
<proteinExistence type="predicted"/>
<dbReference type="EMBL" id="KZ107838">
    <property type="protein sequence ID" value="OSS54750.1"/>
    <property type="molecule type" value="Genomic_DNA"/>
</dbReference>
<gene>
    <name evidence="1" type="ORF">B5807_00931</name>
</gene>
<evidence type="ECO:0000313" key="1">
    <source>
        <dbReference type="EMBL" id="OSS54750.1"/>
    </source>
</evidence>
<sequence>MPQVIYQDTRDFTYTKTTFKIATYKFISLLDIWQYPILSRVDEFLDAPDSIPVGINIARFDIVGTMKGPWSDELEVMNTSLVEGFDPAVDYKAELEKKILGLFPDAETVFRTVKNIGKV</sequence>
<dbReference type="InParanoid" id="A0A1Y2MF89"/>
<protein>
    <submittedName>
        <fullName evidence="1">Uncharacterized protein</fullName>
    </submittedName>
</protein>
<organism evidence="1 2">
    <name type="scientific">Epicoccum nigrum</name>
    <name type="common">Soil fungus</name>
    <name type="synonym">Epicoccum purpurascens</name>
    <dbReference type="NCBI Taxonomy" id="105696"/>
    <lineage>
        <taxon>Eukaryota</taxon>
        <taxon>Fungi</taxon>
        <taxon>Dikarya</taxon>
        <taxon>Ascomycota</taxon>
        <taxon>Pezizomycotina</taxon>
        <taxon>Dothideomycetes</taxon>
        <taxon>Pleosporomycetidae</taxon>
        <taxon>Pleosporales</taxon>
        <taxon>Pleosporineae</taxon>
        <taxon>Didymellaceae</taxon>
        <taxon>Epicoccum</taxon>
    </lineage>
</organism>
<accession>A0A1Y2MF89</accession>